<evidence type="ECO:0000259" key="3">
    <source>
        <dbReference type="Pfam" id="PF14535"/>
    </source>
</evidence>
<reference evidence="4 5" key="1">
    <citation type="submission" date="2020-08" db="EMBL/GenBank/DDBJ databases">
        <title>Genomic Encyclopedia of Type Strains, Phase IV (KMG-IV): sequencing the most valuable type-strain genomes for metagenomic binning, comparative biology and taxonomic classification.</title>
        <authorList>
            <person name="Goeker M."/>
        </authorList>
    </citation>
    <scope>NUCLEOTIDE SEQUENCE [LARGE SCALE GENOMIC DNA]</scope>
    <source>
        <strain evidence="4 5">DSM 11590</strain>
    </source>
</reference>
<name>A0A7W9ZEL1_NOVIT</name>
<feature type="compositionally biased region" description="Basic and acidic residues" evidence="1">
    <location>
        <begin position="7"/>
        <end position="20"/>
    </location>
</feature>
<accession>A0A7W9ZEL1</accession>
<dbReference type="EMBL" id="JACIIX010000003">
    <property type="protein sequence ID" value="MBB6209825.1"/>
    <property type="molecule type" value="Genomic_DNA"/>
</dbReference>
<dbReference type="PANTHER" id="PTHR43845:SF1">
    <property type="entry name" value="BLR5969 PROTEIN"/>
    <property type="match status" value="1"/>
</dbReference>
<dbReference type="GO" id="GO:0047475">
    <property type="term" value="F:phenylacetate-CoA ligase activity"/>
    <property type="evidence" value="ECO:0007669"/>
    <property type="project" value="UniProtKB-EC"/>
</dbReference>
<dbReference type="EC" id="6.2.1.30" evidence="4"/>
<dbReference type="AlphaFoldDB" id="A0A7W9ZEL1"/>
<dbReference type="InterPro" id="IPR042099">
    <property type="entry name" value="ANL_N_sf"/>
</dbReference>
<evidence type="ECO:0000313" key="5">
    <source>
        <dbReference type="Proteomes" id="UP000544872"/>
    </source>
</evidence>
<dbReference type="InterPro" id="IPR000873">
    <property type="entry name" value="AMP-dep_synth/lig_dom"/>
</dbReference>
<dbReference type="InterPro" id="IPR028154">
    <property type="entry name" value="AMP-dep_Lig_C"/>
</dbReference>
<dbReference type="PANTHER" id="PTHR43845">
    <property type="entry name" value="BLR5969 PROTEIN"/>
    <property type="match status" value="1"/>
</dbReference>
<evidence type="ECO:0000313" key="4">
    <source>
        <dbReference type="EMBL" id="MBB6209825.1"/>
    </source>
</evidence>
<proteinExistence type="predicted"/>
<dbReference type="Gene3D" id="3.40.50.12780">
    <property type="entry name" value="N-terminal domain of ligase-like"/>
    <property type="match status" value="1"/>
</dbReference>
<feature type="domain" description="AMP-dependent ligase C-terminal" evidence="3">
    <location>
        <begin position="329"/>
        <end position="405"/>
    </location>
</feature>
<feature type="region of interest" description="Disordered" evidence="1">
    <location>
        <begin position="1"/>
        <end position="20"/>
    </location>
</feature>
<protein>
    <submittedName>
        <fullName evidence="4">Phenylacetate-CoA ligase</fullName>
        <ecNumber evidence="4">6.2.1.30</ecNumber>
    </submittedName>
</protein>
<sequence>MSAQDTGPDHLDALETRSPEQREQDLFAALPGLIAHAKAQTDFFATHLKDVDPAQVTDRAALAKLPVLRKSALKEVQALTPPFGGLVARGRSVGRIFQSPGPINEPQGLGANYWRAARALYAAGFRAGDVVHNSFSYHFTPGGWILDDGARALGCLVFPAGIGQTEQQAQAIAAMRSVGYCGTPSFLRIVLEKAKELGLDTSSMKKGLVSGEALPPSLRALIRDLGVDVYQAYATADLGVVAYETPALEGMVVEEGVIVEIVRPGTGDPVEPGEVGEIVVTTFTPEYPLIRFATGDMTALLPGISPCGRTNMRIKGWMGRADQTTKIKGMFVHPEQVAEVVKRHPEIRRARLVASSVDNVDQMLIRVEVAGAAEGFDQILQRTLQDVTKLKGQVELVEPGSLPNDGKVIDDIRTYA</sequence>
<dbReference type="InterPro" id="IPR045851">
    <property type="entry name" value="AMP-bd_C_sf"/>
</dbReference>
<dbReference type="SUPFAM" id="SSF56801">
    <property type="entry name" value="Acetyl-CoA synthetase-like"/>
    <property type="match status" value="1"/>
</dbReference>
<keyword evidence="5" id="KW-1185">Reference proteome</keyword>
<evidence type="ECO:0000256" key="1">
    <source>
        <dbReference type="SAM" id="MobiDB-lite"/>
    </source>
</evidence>
<dbReference type="Pfam" id="PF14535">
    <property type="entry name" value="AMP-binding_C_2"/>
    <property type="match status" value="1"/>
</dbReference>
<keyword evidence="4" id="KW-0436">Ligase</keyword>
<comment type="caution">
    <text evidence="4">The sequence shown here is derived from an EMBL/GenBank/DDBJ whole genome shotgun (WGS) entry which is preliminary data.</text>
</comment>
<dbReference type="RefSeq" id="WP_184262409.1">
    <property type="nucleotide sequence ID" value="NZ_JACIIX010000003.1"/>
</dbReference>
<gene>
    <name evidence="4" type="ORF">FHS48_001233</name>
</gene>
<organism evidence="4 5">
    <name type="scientific">Novispirillum itersonii</name>
    <name type="common">Aquaspirillum itersonii</name>
    <dbReference type="NCBI Taxonomy" id="189"/>
    <lineage>
        <taxon>Bacteria</taxon>
        <taxon>Pseudomonadati</taxon>
        <taxon>Pseudomonadota</taxon>
        <taxon>Alphaproteobacteria</taxon>
        <taxon>Rhodospirillales</taxon>
        <taxon>Novispirillaceae</taxon>
        <taxon>Novispirillum</taxon>
    </lineage>
</organism>
<dbReference type="Gene3D" id="3.30.300.30">
    <property type="match status" value="1"/>
</dbReference>
<evidence type="ECO:0000259" key="2">
    <source>
        <dbReference type="Pfam" id="PF00501"/>
    </source>
</evidence>
<dbReference type="Pfam" id="PF00501">
    <property type="entry name" value="AMP-binding"/>
    <property type="match status" value="1"/>
</dbReference>
<feature type="domain" description="AMP-dependent synthetase/ligase" evidence="2">
    <location>
        <begin position="152"/>
        <end position="281"/>
    </location>
</feature>
<dbReference type="Proteomes" id="UP000544872">
    <property type="component" value="Unassembled WGS sequence"/>
</dbReference>